<evidence type="ECO:0000313" key="1">
    <source>
        <dbReference type="EMBL" id="KAG0424802.1"/>
    </source>
</evidence>
<name>A0AC60PVM7_IXOPE</name>
<dbReference type="EMBL" id="JABSTQ010009935">
    <property type="protein sequence ID" value="KAG0424802.1"/>
    <property type="molecule type" value="Genomic_DNA"/>
</dbReference>
<evidence type="ECO:0000313" key="2">
    <source>
        <dbReference type="Proteomes" id="UP000805193"/>
    </source>
</evidence>
<gene>
    <name evidence="1" type="ORF">HPB47_027988</name>
</gene>
<proteinExistence type="predicted"/>
<keyword evidence="2" id="KW-1185">Reference proteome</keyword>
<feature type="non-terminal residue" evidence="1">
    <location>
        <position position="1"/>
    </location>
</feature>
<comment type="caution">
    <text evidence="1">The sequence shown here is derived from an EMBL/GenBank/DDBJ whole genome shotgun (WGS) entry which is preliminary data.</text>
</comment>
<reference evidence="1 2" key="1">
    <citation type="journal article" date="2020" name="Cell">
        <title>Large-Scale Comparative Analyses of Tick Genomes Elucidate Their Genetic Diversity and Vector Capacities.</title>
        <authorList>
            <consortium name="Tick Genome and Microbiome Consortium (TIGMIC)"/>
            <person name="Jia N."/>
            <person name="Wang J."/>
            <person name="Shi W."/>
            <person name="Du L."/>
            <person name="Sun Y."/>
            <person name="Zhan W."/>
            <person name="Jiang J.F."/>
            <person name="Wang Q."/>
            <person name="Zhang B."/>
            <person name="Ji P."/>
            <person name="Bell-Sakyi L."/>
            <person name="Cui X.M."/>
            <person name="Yuan T.T."/>
            <person name="Jiang B.G."/>
            <person name="Yang W.F."/>
            <person name="Lam T.T."/>
            <person name="Chang Q.C."/>
            <person name="Ding S.J."/>
            <person name="Wang X.J."/>
            <person name="Zhu J.G."/>
            <person name="Ruan X.D."/>
            <person name="Zhao L."/>
            <person name="Wei J.T."/>
            <person name="Ye R.Z."/>
            <person name="Que T.C."/>
            <person name="Du C.H."/>
            <person name="Zhou Y.H."/>
            <person name="Cheng J.X."/>
            <person name="Dai P.F."/>
            <person name="Guo W.B."/>
            <person name="Han X.H."/>
            <person name="Huang E.J."/>
            <person name="Li L.F."/>
            <person name="Wei W."/>
            <person name="Gao Y.C."/>
            <person name="Liu J.Z."/>
            <person name="Shao H.Z."/>
            <person name="Wang X."/>
            <person name="Wang C.C."/>
            <person name="Yang T.C."/>
            <person name="Huo Q.B."/>
            <person name="Li W."/>
            <person name="Chen H.Y."/>
            <person name="Chen S.E."/>
            <person name="Zhou L.G."/>
            <person name="Ni X.B."/>
            <person name="Tian J.H."/>
            <person name="Sheng Y."/>
            <person name="Liu T."/>
            <person name="Pan Y.S."/>
            <person name="Xia L.Y."/>
            <person name="Li J."/>
            <person name="Zhao F."/>
            <person name="Cao W.C."/>
        </authorList>
    </citation>
    <scope>NUCLEOTIDE SEQUENCE [LARGE SCALE GENOMIC DNA]</scope>
    <source>
        <strain evidence="1">Iper-2018</strain>
    </source>
</reference>
<protein>
    <submittedName>
        <fullName evidence="1">Uncharacterized protein</fullName>
    </submittedName>
</protein>
<accession>A0AC60PVM7</accession>
<organism evidence="1 2">
    <name type="scientific">Ixodes persulcatus</name>
    <name type="common">Taiga tick</name>
    <dbReference type="NCBI Taxonomy" id="34615"/>
    <lineage>
        <taxon>Eukaryota</taxon>
        <taxon>Metazoa</taxon>
        <taxon>Ecdysozoa</taxon>
        <taxon>Arthropoda</taxon>
        <taxon>Chelicerata</taxon>
        <taxon>Arachnida</taxon>
        <taxon>Acari</taxon>
        <taxon>Parasitiformes</taxon>
        <taxon>Ixodida</taxon>
        <taxon>Ixodoidea</taxon>
        <taxon>Ixodidae</taxon>
        <taxon>Ixodinae</taxon>
        <taxon>Ixodes</taxon>
    </lineage>
</organism>
<dbReference type="Proteomes" id="UP000805193">
    <property type="component" value="Unassembled WGS sequence"/>
</dbReference>
<sequence>KNLLNDLSGNLRSGELTAILGPSGAGKTTLLNILSGFQTRSCQGQLFVNGQATKEKSFRKLSSYIMNGDNLIQHLTVRETIDAAARLKMPENSTYQQRDALVTNLLKSWDLDGCEHRAIRHLSSGQRKRVTVAQELVNTPPVIFLDEPTSGLDSSSSLQCIMLLRELATRGLTIAFSIHQPSSRLFQLFDRLYVLAEGSCIYRGPAKDMVLHLNSNGLQCPPFYNPADFMIEVASGDYGSVKDSLVEYTNRNMDKVPCYAPAMTNGHTEDTQHDEVAVVPLLTKMVFHLRLATHLTVGVIMGLLYYGTGNRADLLFNNATLVFFALMFLTFTGMMPVVLVYIPAKRHTQPRKATLRRRSRIQKKPSYESLREIVRDIVREELRKILPAANQPASLSIAEVVREEVQRAIQPEAPASVAEPKEPTLTYAAVARRPPPPPQAYAAPPRRQSPTSQHDRRHDVQVQYACQEPRAPRKTDVHKTVSSTCYHEQRSSHQKPEGEGDRAGRPSDCYRYVMFTATCVLVSFVAHSLGMLIGAIACVQVAVFLAPAVAIPFMLFSGFVVTLRAIPHYLRWVSYASFLRYAYESSMRALYGYDRPELECLEDDASSPCLFVEPNLFLDFMGLNEMSMEVCLGALLGFVVLLQGATYLALRHRAKRAL</sequence>